<dbReference type="InterPro" id="IPR050204">
    <property type="entry name" value="AraC_XylS_family_regulators"/>
</dbReference>
<keyword evidence="2" id="KW-0238">DNA-binding</keyword>
<evidence type="ECO:0000313" key="5">
    <source>
        <dbReference type="EMBL" id="MBL7631085.1"/>
    </source>
</evidence>
<dbReference type="PANTHER" id="PTHR46796:SF15">
    <property type="entry name" value="BLL1074 PROTEIN"/>
    <property type="match status" value="1"/>
</dbReference>
<name>A0A937RIQ4_9ACTN</name>
<protein>
    <submittedName>
        <fullName evidence="5">AraC family transcriptional regulator</fullName>
    </submittedName>
</protein>
<comment type="caution">
    <text evidence="5">The sequence shown here is derived from an EMBL/GenBank/DDBJ whole genome shotgun (WGS) entry which is preliminary data.</text>
</comment>
<reference evidence="5" key="1">
    <citation type="submission" date="2020-12" db="EMBL/GenBank/DDBJ databases">
        <title>Genomic characterization of non-nitrogen-fixing Frankia strains.</title>
        <authorList>
            <person name="Carlos-Shanley C."/>
            <person name="Guerra T."/>
            <person name="Hahn D."/>
        </authorList>
    </citation>
    <scope>NUCLEOTIDE SEQUENCE</scope>
    <source>
        <strain evidence="5">CN6</strain>
    </source>
</reference>
<dbReference type="EMBL" id="JAEACQ010000259">
    <property type="protein sequence ID" value="MBL7631085.1"/>
    <property type="molecule type" value="Genomic_DNA"/>
</dbReference>
<keyword evidence="6" id="KW-1185">Reference proteome</keyword>
<keyword evidence="3" id="KW-0804">Transcription</keyword>
<dbReference type="PANTHER" id="PTHR46796">
    <property type="entry name" value="HTH-TYPE TRANSCRIPTIONAL ACTIVATOR RHAS-RELATED"/>
    <property type="match status" value="1"/>
</dbReference>
<dbReference type="Pfam" id="PF12833">
    <property type="entry name" value="HTH_18"/>
    <property type="match status" value="1"/>
</dbReference>
<proteinExistence type="predicted"/>
<sequence>MGERTGTPGASLRPYVRGVHAYDLTGASPGTHVGMPSPSLTLVLPVDQRLVAGAPGEQPRAVTSCVGGLHDRPVLIHHDGTQRGVQLALSPRGARALLGVPPAELAGRLVTLDDLFGEAATGRLLDDLHCARDWPARRAVVESALRRRLGSGNAGEPPWQVRRAWRLLVASGGLLPVHRVAAEVGWTPRHLTERFTAEVGLGPKRLARVARFGRSVALVRRGVPLAEVAARTGYADQAHLTRDWARLAGAPPARWRREDGLANVQDGAPAPR</sequence>
<accession>A0A937RIQ4</accession>
<evidence type="ECO:0000256" key="3">
    <source>
        <dbReference type="ARBA" id="ARBA00023163"/>
    </source>
</evidence>
<keyword evidence="1" id="KW-0805">Transcription regulation</keyword>
<dbReference type="GO" id="GO:0003700">
    <property type="term" value="F:DNA-binding transcription factor activity"/>
    <property type="evidence" value="ECO:0007669"/>
    <property type="project" value="InterPro"/>
</dbReference>
<dbReference type="SMART" id="SM00342">
    <property type="entry name" value="HTH_ARAC"/>
    <property type="match status" value="1"/>
</dbReference>
<dbReference type="AlphaFoldDB" id="A0A937RIQ4"/>
<dbReference type="InterPro" id="IPR018060">
    <property type="entry name" value="HTH_AraC"/>
</dbReference>
<dbReference type="RefSeq" id="WP_203001579.1">
    <property type="nucleotide sequence ID" value="NZ_JADWYU010000119.1"/>
</dbReference>
<dbReference type="GO" id="GO:0043565">
    <property type="term" value="F:sequence-specific DNA binding"/>
    <property type="evidence" value="ECO:0007669"/>
    <property type="project" value="InterPro"/>
</dbReference>
<gene>
    <name evidence="5" type="ORF">I7412_28780</name>
</gene>
<evidence type="ECO:0000259" key="4">
    <source>
        <dbReference type="PROSITE" id="PS01124"/>
    </source>
</evidence>
<evidence type="ECO:0000256" key="2">
    <source>
        <dbReference type="ARBA" id="ARBA00023125"/>
    </source>
</evidence>
<dbReference type="Gene3D" id="1.10.10.60">
    <property type="entry name" value="Homeodomain-like"/>
    <property type="match status" value="1"/>
</dbReference>
<evidence type="ECO:0000313" key="6">
    <source>
        <dbReference type="Proteomes" id="UP000604475"/>
    </source>
</evidence>
<dbReference type="InterPro" id="IPR009057">
    <property type="entry name" value="Homeodomain-like_sf"/>
</dbReference>
<dbReference type="SUPFAM" id="SSF46689">
    <property type="entry name" value="Homeodomain-like"/>
    <property type="match status" value="1"/>
</dbReference>
<organism evidence="5 6">
    <name type="scientific">Frankia nepalensis</name>
    <dbReference type="NCBI Taxonomy" id="1836974"/>
    <lineage>
        <taxon>Bacteria</taxon>
        <taxon>Bacillati</taxon>
        <taxon>Actinomycetota</taxon>
        <taxon>Actinomycetes</taxon>
        <taxon>Frankiales</taxon>
        <taxon>Frankiaceae</taxon>
        <taxon>Frankia</taxon>
    </lineage>
</organism>
<dbReference type="Proteomes" id="UP000604475">
    <property type="component" value="Unassembled WGS sequence"/>
</dbReference>
<dbReference type="PROSITE" id="PS01124">
    <property type="entry name" value="HTH_ARAC_FAMILY_2"/>
    <property type="match status" value="1"/>
</dbReference>
<evidence type="ECO:0000256" key="1">
    <source>
        <dbReference type="ARBA" id="ARBA00023015"/>
    </source>
</evidence>
<feature type="domain" description="HTH araC/xylS-type" evidence="4">
    <location>
        <begin position="177"/>
        <end position="258"/>
    </location>
</feature>